<evidence type="ECO:0000256" key="2">
    <source>
        <dbReference type="ARBA" id="ARBA00022490"/>
    </source>
</evidence>
<keyword evidence="2" id="KW-0963">Cytoplasm</keyword>
<dbReference type="EMBL" id="OU892286">
    <property type="protein sequence ID" value="CAG9761621.1"/>
    <property type="molecule type" value="Genomic_DNA"/>
</dbReference>
<evidence type="ECO:0000256" key="1">
    <source>
        <dbReference type="ARBA" id="ARBA00004496"/>
    </source>
</evidence>
<dbReference type="InterPro" id="IPR056277">
    <property type="entry name" value="PPIase_AIP"/>
</dbReference>
<dbReference type="Gene3D" id="1.25.40.10">
    <property type="entry name" value="Tetratricopeptide repeat domain"/>
    <property type="match status" value="1"/>
</dbReference>
<dbReference type="SUPFAM" id="SSF48452">
    <property type="entry name" value="TPR-like"/>
    <property type="match status" value="1"/>
</dbReference>
<feature type="domain" description="AIP/AIPL N-terminal FKBP-type PPIase" evidence="5">
    <location>
        <begin position="22"/>
        <end position="149"/>
    </location>
</feature>
<reference evidence="6" key="1">
    <citation type="submission" date="2022-01" db="EMBL/GenBank/DDBJ databases">
        <authorList>
            <person name="King R."/>
        </authorList>
    </citation>
    <scope>NUCLEOTIDE SEQUENCE</scope>
</reference>
<dbReference type="GO" id="GO:0003755">
    <property type="term" value="F:peptidyl-prolyl cis-trans isomerase activity"/>
    <property type="evidence" value="ECO:0007669"/>
    <property type="project" value="InterPro"/>
</dbReference>
<dbReference type="Pfam" id="PF23322">
    <property type="entry name" value="PPIase_AIP"/>
    <property type="match status" value="1"/>
</dbReference>
<keyword evidence="4" id="KW-0802">TPR repeat</keyword>
<dbReference type="SUPFAM" id="SSF54534">
    <property type="entry name" value="FKBP-like"/>
    <property type="match status" value="1"/>
</dbReference>
<evidence type="ECO:0000256" key="3">
    <source>
        <dbReference type="ARBA" id="ARBA00022737"/>
    </source>
</evidence>
<dbReference type="OrthoDB" id="5829758at2759"/>
<organism evidence="6 7">
    <name type="scientific">Ceutorhynchus assimilis</name>
    <name type="common">cabbage seed weevil</name>
    <dbReference type="NCBI Taxonomy" id="467358"/>
    <lineage>
        <taxon>Eukaryota</taxon>
        <taxon>Metazoa</taxon>
        <taxon>Ecdysozoa</taxon>
        <taxon>Arthropoda</taxon>
        <taxon>Hexapoda</taxon>
        <taxon>Insecta</taxon>
        <taxon>Pterygota</taxon>
        <taxon>Neoptera</taxon>
        <taxon>Endopterygota</taxon>
        <taxon>Coleoptera</taxon>
        <taxon>Polyphaga</taxon>
        <taxon>Cucujiformia</taxon>
        <taxon>Curculionidae</taxon>
        <taxon>Ceutorhynchinae</taxon>
        <taxon>Ceutorhynchus</taxon>
    </lineage>
</organism>
<dbReference type="PANTHER" id="PTHR11242:SF0">
    <property type="entry name" value="TPR_REGION DOMAIN-CONTAINING PROTEIN"/>
    <property type="match status" value="1"/>
</dbReference>
<dbReference type="InterPro" id="IPR039663">
    <property type="entry name" value="AIP/AIPL1/TTC9"/>
</dbReference>
<evidence type="ECO:0000256" key="4">
    <source>
        <dbReference type="ARBA" id="ARBA00022803"/>
    </source>
</evidence>
<protein>
    <recommendedName>
        <fullName evidence="5">AIP/AIPL N-terminal FKBP-type PPIase domain-containing protein</fullName>
    </recommendedName>
</protein>
<evidence type="ECO:0000313" key="7">
    <source>
        <dbReference type="Proteomes" id="UP001152799"/>
    </source>
</evidence>
<accession>A0A9N9MBT7</accession>
<keyword evidence="3" id="KW-0677">Repeat</keyword>
<comment type="subcellular location">
    <subcellularLocation>
        <location evidence="1">Cytoplasm</location>
    </subcellularLocation>
</comment>
<dbReference type="SMART" id="SM00028">
    <property type="entry name" value="TPR"/>
    <property type="match status" value="3"/>
</dbReference>
<evidence type="ECO:0000313" key="6">
    <source>
        <dbReference type="EMBL" id="CAG9761621.1"/>
    </source>
</evidence>
<sequence length="323" mass="38040">MSEDKEYIVKKTIYAGKKFIPFKDGTKIFFHFQTKLCDQNKTLIDDSRKMGPGDPLHIVLGKKFKLEVWEAILQKMALQEVAQFTVDKSLVMQYPFVSKTLREMHKPKEERHSHHHCAMALQSEEGIGHPDLNQLLKNPQDLEFTMEIVSIQQPEEYDKEIWQMDETEQLDMIPKLKAQGNEEYSKKNFQEAAKLYAKAIGMLEQLMIKEKPHDIEWNKLNQQKLPILLNFAQCKLIEGDYYSVITYCTEVLRFDKDNVKAYFRRAKAHIAAWNPKEAREDLDKVMELDKSLEVLAKRELLLLEDLQRDKDLQDKDKLKKMFT</sequence>
<dbReference type="FunFam" id="1.25.40.10:FF:000052">
    <property type="entry name" value="Aryl-hydrocarbon-interacting protein-like 1"/>
    <property type="match status" value="1"/>
</dbReference>
<proteinExistence type="predicted"/>
<dbReference type="Proteomes" id="UP001152799">
    <property type="component" value="Chromosome 10"/>
</dbReference>
<gene>
    <name evidence="6" type="ORF">CEUTPL_LOCUS2319</name>
</gene>
<dbReference type="InterPro" id="IPR019734">
    <property type="entry name" value="TPR_rpt"/>
</dbReference>
<keyword evidence="7" id="KW-1185">Reference proteome</keyword>
<dbReference type="AlphaFoldDB" id="A0A9N9MBT7"/>
<dbReference type="GO" id="GO:0005737">
    <property type="term" value="C:cytoplasm"/>
    <property type="evidence" value="ECO:0007669"/>
    <property type="project" value="UniProtKB-SubCell"/>
</dbReference>
<dbReference type="Gene3D" id="3.10.50.40">
    <property type="match status" value="1"/>
</dbReference>
<dbReference type="InterPro" id="IPR046357">
    <property type="entry name" value="PPIase_dom_sf"/>
</dbReference>
<name>A0A9N9MBT7_9CUCU</name>
<dbReference type="InterPro" id="IPR011990">
    <property type="entry name" value="TPR-like_helical_dom_sf"/>
</dbReference>
<dbReference type="PANTHER" id="PTHR11242">
    <property type="entry name" value="ARYL HYDROCARBON RECEPTOR INTERACTING PROTEIN RELATED"/>
    <property type="match status" value="1"/>
</dbReference>
<evidence type="ECO:0000259" key="5">
    <source>
        <dbReference type="Pfam" id="PF23322"/>
    </source>
</evidence>